<dbReference type="EC" id="4.1.1.48" evidence="3 10"/>
<comment type="pathway">
    <text evidence="2 10">Amino-acid biosynthesis; L-tryptophan biosynthesis; L-tryptophan from chorismate: step 4/5.</text>
</comment>
<dbReference type="NCBIfam" id="NF001370">
    <property type="entry name" value="PRK00278.1-2"/>
    <property type="match status" value="1"/>
</dbReference>
<dbReference type="AlphaFoldDB" id="A0A9J7ASN4"/>
<organism evidence="12 13">
    <name type="scientific">Nisaea acidiphila</name>
    <dbReference type="NCBI Taxonomy" id="1862145"/>
    <lineage>
        <taxon>Bacteria</taxon>
        <taxon>Pseudomonadati</taxon>
        <taxon>Pseudomonadota</taxon>
        <taxon>Alphaproteobacteria</taxon>
        <taxon>Rhodospirillales</taxon>
        <taxon>Thalassobaculaceae</taxon>
        <taxon>Nisaea</taxon>
    </lineage>
</organism>
<evidence type="ECO:0000256" key="10">
    <source>
        <dbReference type="HAMAP-Rule" id="MF_00134"/>
    </source>
</evidence>
<dbReference type="GO" id="GO:0004640">
    <property type="term" value="F:phosphoribosylanthranilate isomerase activity"/>
    <property type="evidence" value="ECO:0007669"/>
    <property type="project" value="TreeGrafter"/>
</dbReference>
<evidence type="ECO:0000256" key="7">
    <source>
        <dbReference type="ARBA" id="ARBA00022822"/>
    </source>
</evidence>
<feature type="domain" description="Indole-3-glycerol phosphate synthase" evidence="11">
    <location>
        <begin position="5"/>
        <end position="259"/>
    </location>
</feature>
<keyword evidence="5 10" id="KW-0028">Amino-acid biosynthesis</keyword>
<dbReference type="Proteomes" id="UP001060336">
    <property type="component" value="Chromosome"/>
</dbReference>
<dbReference type="InterPro" id="IPR013798">
    <property type="entry name" value="Indole-3-glycerol_P_synth_dom"/>
</dbReference>
<evidence type="ECO:0000259" key="11">
    <source>
        <dbReference type="Pfam" id="PF00218"/>
    </source>
</evidence>
<keyword evidence="8 10" id="KW-0057">Aromatic amino acid biosynthesis</keyword>
<keyword evidence="6 10" id="KW-0210">Decarboxylase</keyword>
<evidence type="ECO:0000256" key="2">
    <source>
        <dbReference type="ARBA" id="ARBA00004696"/>
    </source>
</evidence>
<dbReference type="InterPro" id="IPR013785">
    <property type="entry name" value="Aldolase_TIM"/>
</dbReference>
<sequence length="268" mass="28554">MSDVLAKICADKREHIASCKAARPLADVKARTSDASAPRGFAKALQAASRTGYGLIAEIKKASPSKGLIRADFDPPRLAEAYQAGGATCLSVLTDMPYFQGHDDFLVAARAAVSLPALRKDFMLDAYQVWEARALGADCILLIMAALEDGQAAELEALAFELGMDVLIEVHDGSELDRALALKSPLLGINNRNLKTMVTDLAVTEELAARVPADRTLISESGLYAPSDLARMAKVGARCFLVGESLMRQPDVTRATQTLLSDPVPAVA</sequence>
<evidence type="ECO:0000256" key="6">
    <source>
        <dbReference type="ARBA" id="ARBA00022793"/>
    </source>
</evidence>
<dbReference type="PANTHER" id="PTHR22854">
    <property type="entry name" value="TRYPTOPHAN BIOSYNTHESIS PROTEIN"/>
    <property type="match status" value="1"/>
</dbReference>
<evidence type="ECO:0000256" key="8">
    <source>
        <dbReference type="ARBA" id="ARBA00023141"/>
    </source>
</evidence>
<dbReference type="PANTHER" id="PTHR22854:SF2">
    <property type="entry name" value="INDOLE-3-GLYCEROL-PHOSPHATE SYNTHASE"/>
    <property type="match status" value="1"/>
</dbReference>
<comment type="catalytic activity">
    <reaction evidence="1 10">
        <text>1-(2-carboxyphenylamino)-1-deoxy-D-ribulose 5-phosphate + H(+) = (1S,2R)-1-C-(indol-3-yl)glycerol 3-phosphate + CO2 + H2O</text>
        <dbReference type="Rhea" id="RHEA:23476"/>
        <dbReference type="ChEBI" id="CHEBI:15377"/>
        <dbReference type="ChEBI" id="CHEBI:15378"/>
        <dbReference type="ChEBI" id="CHEBI:16526"/>
        <dbReference type="ChEBI" id="CHEBI:58613"/>
        <dbReference type="ChEBI" id="CHEBI:58866"/>
        <dbReference type="EC" id="4.1.1.48"/>
    </reaction>
</comment>
<dbReference type="RefSeq" id="WP_257769510.1">
    <property type="nucleotide sequence ID" value="NZ_CP102480.1"/>
</dbReference>
<dbReference type="PROSITE" id="PS00614">
    <property type="entry name" value="IGPS"/>
    <property type="match status" value="1"/>
</dbReference>
<dbReference type="Gene3D" id="3.20.20.70">
    <property type="entry name" value="Aldolase class I"/>
    <property type="match status" value="1"/>
</dbReference>
<dbReference type="SUPFAM" id="SSF51366">
    <property type="entry name" value="Ribulose-phoshate binding barrel"/>
    <property type="match status" value="1"/>
</dbReference>
<dbReference type="Pfam" id="PF00218">
    <property type="entry name" value="IGPS"/>
    <property type="match status" value="1"/>
</dbReference>
<keyword evidence="9 10" id="KW-0456">Lyase</keyword>
<name>A0A9J7ASN4_9PROT</name>
<protein>
    <recommendedName>
        <fullName evidence="4 10">Indole-3-glycerol phosphate synthase</fullName>
        <shortName evidence="10">IGPS</shortName>
        <ecNumber evidence="3 10">4.1.1.48</ecNumber>
    </recommendedName>
</protein>
<dbReference type="InterPro" id="IPR045186">
    <property type="entry name" value="Indole-3-glycerol_P_synth"/>
</dbReference>
<dbReference type="EMBL" id="CP102480">
    <property type="protein sequence ID" value="UUX50352.1"/>
    <property type="molecule type" value="Genomic_DNA"/>
</dbReference>
<accession>A0A9J7ASN4</accession>
<dbReference type="HAMAP" id="MF_00134_B">
    <property type="entry name" value="IGPS_B"/>
    <property type="match status" value="1"/>
</dbReference>
<dbReference type="FunFam" id="3.20.20.70:FF:000024">
    <property type="entry name" value="Indole-3-glycerol phosphate synthase"/>
    <property type="match status" value="1"/>
</dbReference>
<keyword evidence="7 10" id="KW-0822">Tryptophan biosynthesis</keyword>
<evidence type="ECO:0000256" key="1">
    <source>
        <dbReference type="ARBA" id="ARBA00001633"/>
    </source>
</evidence>
<comment type="similarity">
    <text evidence="10">Belongs to the TrpC family.</text>
</comment>
<gene>
    <name evidence="10 12" type="primary">trpC</name>
    <name evidence="12" type="ORF">NUH88_01380</name>
</gene>
<evidence type="ECO:0000313" key="13">
    <source>
        <dbReference type="Proteomes" id="UP001060336"/>
    </source>
</evidence>
<keyword evidence="13" id="KW-1185">Reference proteome</keyword>
<dbReference type="CDD" id="cd00331">
    <property type="entry name" value="IGPS"/>
    <property type="match status" value="1"/>
</dbReference>
<dbReference type="NCBIfam" id="NF001373">
    <property type="entry name" value="PRK00278.1-6"/>
    <property type="match status" value="1"/>
</dbReference>
<dbReference type="NCBIfam" id="NF001377">
    <property type="entry name" value="PRK00278.2-4"/>
    <property type="match status" value="1"/>
</dbReference>
<reference evidence="12" key="1">
    <citation type="submission" date="2022-08" db="EMBL/GenBank/DDBJ databases">
        <title>Nisaea acidiphila sp. nov., isolated from a marine algal debris and emended description of the genus Nisaea Urios et al. 2008.</title>
        <authorList>
            <person name="Kwon K."/>
        </authorList>
    </citation>
    <scope>NUCLEOTIDE SEQUENCE</scope>
    <source>
        <strain evidence="12">MEBiC11861</strain>
    </source>
</reference>
<dbReference type="InterPro" id="IPR001468">
    <property type="entry name" value="Indole-3-GlycerolPSynthase_CS"/>
</dbReference>
<evidence type="ECO:0000256" key="4">
    <source>
        <dbReference type="ARBA" id="ARBA00018080"/>
    </source>
</evidence>
<proteinExistence type="inferred from homology"/>
<dbReference type="InterPro" id="IPR011060">
    <property type="entry name" value="RibuloseP-bd_barrel"/>
</dbReference>
<evidence type="ECO:0000256" key="9">
    <source>
        <dbReference type="ARBA" id="ARBA00023239"/>
    </source>
</evidence>
<dbReference type="GO" id="GO:0004425">
    <property type="term" value="F:indole-3-glycerol-phosphate synthase activity"/>
    <property type="evidence" value="ECO:0007669"/>
    <property type="project" value="UniProtKB-UniRule"/>
</dbReference>
<evidence type="ECO:0000313" key="12">
    <source>
        <dbReference type="EMBL" id="UUX50352.1"/>
    </source>
</evidence>
<evidence type="ECO:0000256" key="3">
    <source>
        <dbReference type="ARBA" id="ARBA00012362"/>
    </source>
</evidence>
<dbReference type="GO" id="GO:0000162">
    <property type="term" value="P:L-tryptophan biosynthetic process"/>
    <property type="evidence" value="ECO:0007669"/>
    <property type="project" value="UniProtKB-UniRule"/>
</dbReference>
<evidence type="ECO:0000256" key="5">
    <source>
        <dbReference type="ARBA" id="ARBA00022605"/>
    </source>
</evidence>
<dbReference type="KEGG" id="naci:NUH88_01380"/>